<evidence type="ECO:0000313" key="5">
    <source>
        <dbReference type="RefSeq" id="XP_017973528.1"/>
    </source>
</evidence>
<name>A0AB32W7D7_THECC</name>
<evidence type="ECO:0000313" key="7">
    <source>
        <dbReference type="RefSeq" id="XP_017973530.1"/>
    </source>
</evidence>
<feature type="compositionally biased region" description="Basic and acidic residues" evidence="1">
    <location>
        <begin position="122"/>
        <end position="134"/>
    </location>
</feature>
<dbReference type="KEGG" id="tcc:18604190"/>
<dbReference type="RefSeq" id="XP_007036610.2">
    <property type="nucleotide sequence ID" value="XM_007036548.2"/>
</dbReference>
<evidence type="ECO:0000313" key="3">
    <source>
        <dbReference type="RefSeq" id="XP_007036610.2"/>
    </source>
</evidence>
<dbReference type="GeneID" id="18604190"/>
<reference evidence="2" key="1">
    <citation type="journal article" date="1997" name="Nucleic Acids Res.">
        <title>tRNAscan-SE: a program for improved detection of transfer RNA genes in genomic sequence.</title>
        <authorList>
            <person name="Lowe T.M."/>
            <person name="Eddy S.R."/>
        </authorList>
    </citation>
    <scope>NUCLEOTIDE SEQUENCE [LARGE SCALE GENOMIC DNA]</scope>
    <source>
        <strain evidence="2">r\B97-61/B2</strain>
    </source>
</reference>
<protein>
    <submittedName>
        <fullName evidence="3 4">Uncharacterized protein LOC18604190</fullName>
    </submittedName>
</protein>
<dbReference type="Gramene" id="Tc03v2_t003020.1">
    <property type="protein sequence ID" value="Tc03v2_p003020.1"/>
    <property type="gene ID" value="Tc03v2_g003020"/>
</dbReference>
<sequence>MQKPFLFELNPTKPKEAAMKQALLRSVPFFACKFLLFSTKCNAFSSIPKRPLFAALTRSQLRFYSSGSKEDDDVSNEELKMRIQRYFDGDEEAIPSIFEGILKRKLSGKHEESDDELMKEIRHLRHESPPKDQEFDSDLTDED</sequence>
<evidence type="ECO:0000256" key="1">
    <source>
        <dbReference type="SAM" id="MobiDB-lite"/>
    </source>
</evidence>
<evidence type="ECO:0000313" key="2">
    <source>
        <dbReference type="Proteomes" id="UP000694886"/>
    </source>
</evidence>
<feature type="region of interest" description="Disordered" evidence="1">
    <location>
        <begin position="122"/>
        <end position="143"/>
    </location>
</feature>
<dbReference type="Gramene" id="Tc03v2_t003020.5">
    <property type="protein sequence ID" value="Tc03v2_p003020.5"/>
    <property type="gene ID" value="Tc03v2_g003020"/>
</dbReference>
<dbReference type="RefSeq" id="XP_007036611.2">
    <property type="nucleotide sequence ID" value="XM_007036549.2"/>
</dbReference>
<accession>A0AB32W7D7</accession>
<dbReference type="Proteomes" id="UP000694886">
    <property type="component" value="Chromosome 3"/>
</dbReference>
<dbReference type="Gramene" id="Tc03v2_t003020.3">
    <property type="protein sequence ID" value="Tc03v2_p003020.3"/>
    <property type="gene ID" value="Tc03v2_g003020"/>
</dbReference>
<organism evidence="2 7">
    <name type="scientific">Theobroma cacao</name>
    <name type="common">Cacao</name>
    <name type="synonym">Cocoa</name>
    <dbReference type="NCBI Taxonomy" id="3641"/>
    <lineage>
        <taxon>Eukaryota</taxon>
        <taxon>Viridiplantae</taxon>
        <taxon>Streptophyta</taxon>
        <taxon>Embryophyta</taxon>
        <taxon>Tracheophyta</taxon>
        <taxon>Spermatophyta</taxon>
        <taxon>Magnoliopsida</taxon>
        <taxon>eudicotyledons</taxon>
        <taxon>Gunneridae</taxon>
        <taxon>Pentapetalae</taxon>
        <taxon>rosids</taxon>
        <taxon>malvids</taxon>
        <taxon>Malvales</taxon>
        <taxon>Malvaceae</taxon>
        <taxon>Byttnerioideae</taxon>
        <taxon>Theobroma</taxon>
    </lineage>
</organism>
<dbReference type="AlphaFoldDB" id="A0AB32W7D7"/>
<dbReference type="Gramene" id="Tc03v2_t003020.4">
    <property type="protein sequence ID" value="Tc03v2_p003020.4"/>
    <property type="gene ID" value="Tc03v2_g003020"/>
</dbReference>
<dbReference type="RefSeq" id="XP_017973529.1">
    <property type="nucleotide sequence ID" value="XM_018118040.1"/>
</dbReference>
<gene>
    <name evidence="3 4 5 6 7" type="primary">LOC18604190</name>
</gene>
<proteinExistence type="predicted"/>
<evidence type="ECO:0000313" key="4">
    <source>
        <dbReference type="RefSeq" id="XP_007036611.2"/>
    </source>
</evidence>
<reference evidence="3 4" key="2">
    <citation type="submission" date="2025-04" db="UniProtKB">
        <authorList>
            <consortium name="RefSeq"/>
        </authorList>
    </citation>
    <scope>IDENTIFICATION</scope>
</reference>
<evidence type="ECO:0000313" key="6">
    <source>
        <dbReference type="RefSeq" id="XP_017973529.1"/>
    </source>
</evidence>
<dbReference type="Gramene" id="Tc03v2_t003020.2">
    <property type="protein sequence ID" value="Tc03v2_p003020.2"/>
    <property type="gene ID" value="Tc03v2_g003020"/>
</dbReference>
<dbReference type="RefSeq" id="XP_017973528.1">
    <property type="nucleotide sequence ID" value="XM_018118039.1"/>
</dbReference>
<dbReference type="RefSeq" id="XP_017973530.1">
    <property type="nucleotide sequence ID" value="XM_018118041.1"/>
</dbReference>